<comment type="cofactor">
    <cofactor evidence="1">
        <name>pyridoxal 5'-phosphate</name>
        <dbReference type="ChEBI" id="CHEBI:597326"/>
    </cofactor>
</comment>
<dbReference type="InterPro" id="IPR001926">
    <property type="entry name" value="TrpB-like_PALP"/>
</dbReference>
<dbReference type="Pfam" id="PF00291">
    <property type="entry name" value="PALP"/>
    <property type="match status" value="1"/>
</dbReference>
<dbReference type="EMBL" id="CYHC01000007">
    <property type="protein sequence ID" value="CUA89244.1"/>
    <property type="molecule type" value="Genomic_DNA"/>
</dbReference>
<keyword evidence="2" id="KW-0663">Pyridoxal phosphate</keyword>
<gene>
    <name evidence="4" type="ORF">Ga0061061_10753</name>
</gene>
<name>A0ABM9U7R0_9HYPH</name>
<evidence type="ECO:0000313" key="4">
    <source>
        <dbReference type="EMBL" id="CUA89244.1"/>
    </source>
</evidence>
<dbReference type="Gene3D" id="3.40.50.1100">
    <property type="match status" value="2"/>
</dbReference>
<evidence type="ECO:0000313" key="5">
    <source>
        <dbReference type="Proteomes" id="UP000182178"/>
    </source>
</evidence>
<organism evidence="4 5">
    <name type="scientific">Chelatococcus sambhunathii</name>
    <dbReference type="NCBI Taxonomy" id="363953"/>
    <lineage>
        <taxon>Bacteria</taxon>
        <taxon>Pseudomonadati</taxon>
        <taxon>Pseudomonadota</taxon>
        <taxon>Alphaproteobacteria</taxon>
        <taxon>Hyphomicrobiales</taxon>
        <taxon>Chelatococcaceae</taxon>
        <taxon>Chelatococcus</taxon>
    </lineage>
</organism>
<reference evidence="4 5" key="1">
    <citation type="submission" date="2015-08" db="EMBL/GenBank/DDBJ databases">
        <authorList>
            <person name="Varghese N."/>
        </authorList>
    </citation>
    <scope>NUCLEOTIDE SEQUENCE [LARGE SCALE GENOMIC DNA]</scope>
    <source>
        <strain evidence="4 5">DSM 18167</strain>
    </source>
</reference>
<evidence type="ECO:0000259" key="3">
    <source>
        <dbReference type="Pfam" id="PF00291"/>
    </source>
</evidence>
<keyword evidence="5" id="KW-1185">Reference proteome</keyword>
<dbReference type="RefSeq" id="WP_055459971.1">
    <property type="nucleotide sequence ID" value="NZ_CYHC01000007.1"/>
</dbReference>
<dbReference type="CDD" id="cd01561">
    <property type="entry name" value="CBS_like"/>
    <property type="match status" value="1"/>
</dbReference>
<comment type="caution">
    <text evidence="4">The sequence shown here is derived from an EMBL/GenBank/DDBJ whole genome shotgun (WGS) entry which is preliminary data.</text>
</comment>
<dbReference type="Proteomes" id="UP000182178">
    <property type="component" value="Unassembled WGS sequence"/>
</dbReference>
<proteinExistence type="predicted"/>
<feature type="domain" description="Tryptophan synthase beta chain-like PALP" evidence="3">
    <location>
        <begin position="34"/>
        <end position="282"/>
    </location>
</feature>
<dbReference type="InterPro" id="IPR050214">
    <property type="entry name" value="Cys_Synth/Cystath_Beta-Synth"/>
</dbReference>
<dbReference type="PANTHER" id="PTHR10314">
    <property type="entry name" value="CYSTATHIONINE BETA-SYNTHASE"/>
    <property type="match status" value="1"/>
</dbReference>
<dbReference type="InterPro" id="IPR036052">
    <property type="entry name" value="TrpB-like_PALP_sf"/>
</dbReference>
<accession>A0ABM9U7R0</accession>
<protein>
    <submittedName>
        <fullName evidence="4">Cysteine synthase</fullName>
    </submittedName>
</protein>
<evidence type="ECO:0000256" key="2">
    <source>
        <dbReference type="ARBA" id="ARBA00022898"/>
    </source>
</evidence>
<dbReference type="SUPFAM" id="SSF53686">
    <property type="entry name" value="Tryptophan synthase beta subunit-like PLP-dependent enzymes"/>
    <property type="match status" value="1"/>
</dbReference>
<evidence type="ECO:0000256" key="1">
    <source>
        <dbReference type="ARBA" id="ARBA00001933"/>
    </source>
</evidence>
<sequence>MRARWRHSYLDGYATPRLAKLAPNLVAACFPLMKLLPARFMLDRAEARGELMPGGHIVETTSGTFGLALALLAAVRGYRLSLVSADTLLDASLQRRLVALGARIEIVPDADKTGAQRARLARLEAIRSGHPEAWWPQQYDNPDNPRAYARLAELLVRTLGAVDCLVGPVGSGGSMCGTSAFLREVFPAMRTVAADTHRSVLFGHAAGSRLLRGLGNSLVPQNVDHSAFDEVHWVGGLQAFAATRRLHREHGIFAGPTSGAAVLVASWHARQHPDQLTVVILPDEGHRYQDTVHNDDWLLALPGWPAVEAAGPLELQHLAPLGEATWTCIAWQRRSLDAARRDFGDGLAPDALT</sequence>